<dbReference type="AlphaFoldDB" id="A0A7N2LS42"/>
<feature type="signal peptide" evidence="8">
    <location>
        <begin position="1"/>
        <end position="24"/>
    </location>
</feature>
<keyword evidence="11" id="KW-1185">Reference proteome</keyword>
<dbReference type="EnsemblPlants" id="QL05p063156:mrna">
    <property type="protein sequence ID" value="QL05p063156:mrna:CDS:1"/>
    <property type="gene ID" value="QL05p063156"/>
</dbReference>
<evidence type="ECO:0000256" key="6">
    <source>
        <dbReference type="ARBA" id="ARBA00023157"/>
    </source>
</evidence>
<dbReference type="KEGG" id="qlo:115988477"/>
<dbReference type="GO" id="GO:1901696">
    <property type="term" value="P:cannabinoid biosynthetic process"/>
    <property type="evidence" value="ECO:0007669"/>
    <property type="project" value="UniProtKB-ARBA"/>
</dbReference>
<proteinExistence type="inferred from homology"/>
<sequence>MKLSRSTLLLIFGVLVLLVTCATSSPRNVDDFIQCLSNYSQPSNPIFDAIYTPENSSFQSVLLSYIRNKRFTTQFTPKPLAIVTALHESHVQGTVICAKNHGLEIRIRSGGHDFEGLSYTSYLYFVILDLFNLRSININLADETAWVQAGATVGELYYRIAEKSKEHGFSAAACPSVGTGGHFSGGGYGNMMRKYGLSVDNIIDAQIVNVNGIILDRKSMGEDLFWAIRGGGGGSFGVILSWKIKLLRVPPIVTVFHANRTLEQGATDIAYQWQHVGHKLPEDLFIRVMPQVFNASQDSQEGKKTVVIAFIGLFLGQTQGLLSLLNESFPQLGLQQNECNEMSWVESTVFWADYPIGTSINVLLERPKQPVVYYKSRSDYVKEVIPKEVLESIWKLMIKGGLGWMQWNPYGGRMQEISESETPFPHRAGNLFLIQYGFLWMEDGVNITEHNIDLSQALYDAMTPYVSKSPREAFFCYRDLDIGAATDNATAFQKAQEYGPSYFKGNFERLVRVKTTVDPNNFFRNEQSIPTLPKYK</sequence>
<dbReference type="EMBL" id="LRBV02000005">
    <property type="status" value="NOT_ANNOTATED_CDS"/>
    <property type="molecule type" value="Genomic_DNA"/>
</dbReference>
<dbReference type="InterPro" id="IPR036318">
    <property type="entry name" value="FAD-bd_PCMH-like_sf"/>
</dbReference>
<evidence type="ECO:0000313" key="11">
    <source>
        <dbReference type="Proteomes" id="UP000594261"/>
    </source>
</evidence>
<dbReference type="GO" id="GO:0071949">
    <property type="term" value="F:FAD binding"/>
    <property type="evidence" value="ECO:0007669"/>
    <property type="project" value="InterPro"/>
</dbReference>
<dbReference type="GO" id="GO:0016491">
    <property type="term" value="F:oxidoreductase activity"/>
    <property type="evidence" value="ECO:0007669"/>
    <property type="project" value="InterPro"/>
</dbReference>
<evidence type="ECO:0000256" key="4">
    <source>
        <dbReference type="ARBA" id="ARBA00022729"/>
    </source>
</evidence>
<evidence type="ECO:0000256" key="8">
    <source>
        <dbReference type="SAM" id="SignalP"/>
    </source>
</evidence>
<keyword evidence="6" id="KW-1015">Disulfide bond</keyword>
<evidence type="ECO:0000259" key="9">
    <source>
        <dbReference type="PROSITE" id="PS51387"/>
    </source>
</evidence>
<dbReference type="SUPFAM" id="SSF56176">
    <property type="entry name" value="FAD-binding/transporter-associated domain-like"/>
    <property type="match status" value="1"/>
</dbReference>
<dbReference type="Gene3D" id="3.30.465.10">
    <property type="match status" value="1"/>
</dbReference>
<comment type="similarity">
    <text evidence="2">Belongs to the oxygen-dependent FAD-linked oxidoreductase family.</text>
</comment>
<dbReference type="InterPro" id="IPR006094">
    <property type="entry name" value="Oxid_FAD_bind_N"/>
</dbReference>
<evidence type="ECO:0000256" key="2">
    <source>
        <dbReference type="ARBA" id="ARBA00005466"/>
    </source>
</evidence>
<dbReference type="InterPro" id="IPR016169">
    <property type="entry name" value="FAD-bd_PCMH_sub2"/>
</dbReference>
<evidence type="ECO:0000256" key="3">
    <source>
        <dbReference type="ARBA" id="ARBA00022630"/>
    </source>
</evidence>
<dbReference type="OrthoDB" id="407275at2759"/>
<name>A0A7N2LS42_QUELO</name>
<gene>
    <name evidence="10" type="primary">LOC115988477</name>
</gene>
<keyword evidence="4 8" id="KW-0732">Signal</keyword>
<accession>A0A7N2LS42</accession>
<dbReference type="Gramene" id="QL05p063156:mrna">
    <property type="protein sequence ID" value="QL05p063156:mrna:CDS:1"/>
    <property type="gene ID" value="QL05p063156"/>
</dbReference>
<dbReference type="Pfam" id="PF08031">
    <property type="entry name" value="BBE"/>
    <property type="match status" value="1"/>
</dbReference>
<comment type="cofactor">
    <cofactor evidence="1">
        <name>FAD</name>
        <dbReference type="ChEBI" id="CHEBI:57692"/>
    </cofactor>
</comment>
<keyword evidence="3" id="KW-0285">Flavoprotein</keyword>
<dbReference type="PANTHER" id="PTHR32448">
    <property type="entry name" value="OS08G0158400 PROTEIN"/>
    <property type="match status" value="1"/>
</dbReference>
<evidence type="ECO:0000256" key="7">
    <source>
        <dbReference type="ARBA" id="ARBA00023180"/>
    </source>
</evidence>
<dbReference type="InterPro" id="IPR012951">
    <property type="entry name" value="BBE"/>
</dbReference>
<dbReference type="FunCoup" id="A0A7N2LS42">
    <property type="interactions" value="47"/>
</dbReference>
<dbReference type="InterPro" id="IPR016166">
    <property type="entry name" value="FAD-bd_PCMH"/>
</dbReference>
<organism evidence="10 11">
    <name type="scientific">Quercus lobata</name>
    <name type="common">Valley oak</name>
    <dbReference type="NCBI Taxonomy" id="97700"/>
    <lineage>
        <taxon>Eukaryota</taxon>
        <taxon>Viridiplantae</taxon>
        <taxon>Streptophyta</taxon>
        <taxon>Embryophyta</taxon>
        <taxon>Tracheophyta</taxon>
        <taxon>Spermatophyta</taxon>
        <taxon>Magnoliopsida</taxon>
        <taxon>eudicotyledons</taxon>
        <taxon>Gunneridae</taxon>
        <taxon>Pentapetalae</taxon>
        <taxon>rosids</taxon>
        <taxon>fabids</taxon>
        <taxon>Fagales</taxon>
        <taxon>Fagaceae</taxon>
        <taxon>Quercus</taxon>
    </lineage>
</organism>
<dbReference type="InterPro" id="IPR016167">
    <property type="entry name" value="FAD-bd_PCMH_sub1"/>
</dbReference>
<evidence type="ECO:0000256" key="1">
    <source>
        <dbReference type="ARBA" id="ARBA00001974"/>
    </source>
</evidence>
<keyword evidence="5" id="KW-0274">FAD</keyword>
<feature type="domain" description="FAD-binding PCMH-type" evidence="9">
    <location>
        <begin position="75"/>
        <end position="249"/>
    </location>
</feature>
<evidence type="ECO:0000256" key="5">
    <source>
        <dbReference type="ARBA" id="ARBA00022827"/>
    </source>
</evidence>
<dbReference type="Gene3D" id="3.30.43.10">
    <property type="entry name" value="Uridine Diphospho-n-acetylenolpyruvylglucosamine Reductase, domain 2"/>
    <property type="match status" value="1"/>
</dbReference>
<reference evidence="10 11" key="1">
    <citation type="journal article" date="2016" name="G3 (Bethesda)">
        <title>First Draft Assembly and Annotation of the Genome of a California Endemic Oak Quercus lobata Nee (Fagaceae).</title>
        <authorList>
            <person name="Sork V.L."/>
            <person name="Fitz-Gibbon S.T."/>
            <person name="Puiu D."/>
            <person name="Crepeau M."/>
            <person name="Gugger P.F."/>
            <person name="Sherman R."/>
            <person name="Stevens K."/>
            <person name="Langley C.H."/>
            <person name="Pellegrini M."/>
            <person name="Salzberg S.L."/>
        </authorList>
    </citation>
    <scope>NUCLEOTIDE SEQUENCE [LARGE SCALE GENOMIC DNA]</scope>
    <source>
        <strain evidence="10 11">cv. SW786</strain>
    </source>
</reference>
<dbReference type="PROSITE" id="PS51387">
    <property type="entry name" value="FAD_PCMH"/>
    <property type="match status" value="1"/>
</dbReference>
<feature type="chain" id="PRO_5029697827" description="FAD-binding PCMH-type domain-containing protein" evidence="8">
    <location>
        <begin position="25"/>
        <end position="536"/>
    </location>
</feature>
<dbReference type="Proteomes" id="UP000594261">
    <property type="component" value="Chromosome 5"/>
</dbReference>
<dbReference type="FunFam" id="3.30.43.10:FF:000004">
    <property type="entry name" value="Berberine bridge enzyme-like 15"/>
    <property type="match status" value="1"/>
</dbReference>
<dbReference type="GeneID" id="115988477"/>
<evidence type="ECO:0000313" key="10">
    <source>
        <dbReference type="EnsemblPlants" id="QL05p063156:mrna:CDS:1"/>
    </source>
</evidence>
<protein>
    <recommendedName>
        <fullName evidence="9">FAD-binding PCMH-type domain-containing protein</fullName>
    </recommendedName>
</protein>
<dbReference type="InParanoid" id="A0A7N2LS42"/>
<dbReference type="RefSeq" id="XP_030967909.1">
    <property type="nucleotide sequence ID" value="XM_031112049.1"/>
</dbReference>
<dbReference type="Gene3D" id="3.40.462.20">
    <property type="match status" value="1"/>
</dbReference>
<dbReference type="Pfam" id="PF01565">
    <property type="entry name" value="FAD_binding_4"/>
    <property type="match status" value="1"/>
</dbReference>
<keyword evidence="7" id="KW-0325">Glycoprotein</keyword>
<reference evidence="10" key="2">
    <citation type="submission" date="2021-01" db="UniProtKB">
        <authorList>
            <consortium name="EnsemblPlants"/>
        </authorList>
    </citation>
    <scope>IDENTIFICATION</scope>
</reference>